<dbReference type="EMBL" id="NBII01000003">
    <property type="protein sequence ID" value="PAV20311.1"/>
    <property type="molecule type" value="Genomic_DNA"/>
</dbReference>
<proteinExistence type="inferred from homology"/>
<dbReference type="Gene3D" id="3.60.40.10">
    <property type="entry name" value="PPM-type phosphatase domain"/>
    <property type="match status" value="1"/>
</dbReference>
<dbReference type="GO" id="GO:0004722">
    <property type="term" value="F:protein serine/threonine phosphatase activity"/>
    <property type="evidence" value="ECO:0007669"/>
    <property type="project" value="InterPro"/>
</dbReference>
<evidence type="ECO:0000256" key="6">
    <source>
        <dbReference type="SAM" id="MobiDB-lite"/>
    </source>
</evidence>
<feature type="domain" description="PPM-type phosphatase" evidence="7">
    <location>
        <begin position="73"/>
        <end position="429"/>
    </location>
</feature>
<evidence type="ECO:0000313" key="9">
    <source>
        <dbReference type="Proteomes" id="UP000217199"/>
    </source>
</evidence>
<feature type="compositionally biased region" description="Polar residues" evidence="6">
    <location>
        <begin position="1"/>
        <end position="33"/>
    </location>
</feature>
<keyword evidence="3 5" id="KW-0378">Hydrolase</keyword>
<keyword evidence="9" id="KW-1185">Reference proteome</keyword>
<dbReference type="AlphaFoldDB" id="A0A286UL24"/>
<evidence type="ECO:0000256" key="3">
    <source>
        <dbReference type="ARBA" id="ARBA00022801"/>
    </source>
</evidence>
<reference evidence="8 9" key="1">
    <citation type="journal article" date="2017" name="Mol. Ecol.">
        <title>Comparative and population genomic landscape of Phellinus noxius: A hypervariable fungus causing root rot in trees.</title>
        <authorList>
            <person name="Chung C.L."/>
            <person name="Lee T.J."/>
            <person name="Akiba M."/>
            <person name="Lee H.H."/>
            <person name="Kuo T.H."/>
            <person name="Liu D."/>
            <person name="Ke H.M."/>
            <person name="Yokoi T."/>
            <person name="Roa M.B."/>
            <person name="Lu M.J."/>
            <person name="Chang Y.Y."/>
            <person name="Ann P.J."/>
            <person name="Tsai J.N."/>
            <person name="Chen C.Y."/>
            <person name="Tzean S.S."/>
            <person name="Ota Y."/>
            <person name="Hattori T."/>
            <person name="Sahashi N."/>
            <person name="Liou R.F."/>
            <person name="Kikuchi T."/>
            <person name="Tsai I.J."/>
        </authorList>
    </citation>
    <scope>NUCLEOTIDE SEQUENCE [LARGE SCALE GENOMIC DNA]</scope>
    <source>
        <strain evidence="8 9">FFPRI411160</strain>
    </source>
</reference>
<dbReference type="GO" id="GO:0046872">
    <property type="term" value="F:metal ion binding"/>
    <property type="evidence" value="ECO:0007669"/>
    <property type="project" value="UniProtKB-KW"/>
</dbReference>
<dbReference type="Pfam" id="PF00481">
    <property type="entry name" value="PP2C"/>
    <property type="match status" value="2"/>
</dbReference>
<gene>
    <name evidence="8" type="ORF">PNOK_0293800</name>
</gene>
<evidence type="ECO:0000313" key="8">
    <source>
        <dbReference type="EMBL" id="PAV20311.1"/>
    </source>
</evidence>
<sequence length="439" mass="47136">MTSHDVTTTSPPNGPVSATTNPTPLSANPTVDNSDYKPPARDQDAQSRKITTATGEETYGIPNQHLTNNLAYSVGVSHDQGLRRTMEDAYSFVVDFARVRGQGYFAVFDGHAGKHAAEWCGNNFHDELLKQLVQHPNSSIPEVLNHTFHSVDVAIGELVSQNEKMHSGCTAVAAFLRLEDAKGKQSFLGEESIDALLSESPENSPEKDDEHPYPTPDASSSPTPADSPRPSSPSSSGRSKKRSILKKGSDVVSAIKSFTSSSSTQVGDTRAGLSLRRGAITPPLGTPLRRVLYTANAGDARAVLCRGGRAIRLTYDHKGTDTQEAGRILQAGGYVLGGRVNGVLAVTRSLGDSAMKELIVGSPYTTETELGDDDEFLIIACDGLWDVATDQKAVDIVRHIMDPKEASEKLVEYALVDSTDNITVIVVRFLSNASKQEKS</sequence>
<comment type="similarity">
    <text evidence="1 5">Belongs to the PP2C family.</text>
</comment>
<accession>A0A286UL24</accession>
<keyword evidence="2" id="KW-0479">Metal-binding</keyword>
<evidence type="ECO:0000256" key="5">
    <source>
        <dbReference type="RuleBase" id="RU003465"/>
    </source>
</evidence>
<dbReference type="OrthoDB" id="10264738at2759"/>
<feature type="region of interest" description="Disordered" evidence="6">
    <location>
        <begin position="198"/>
        <end position="248"/>
    </location>
</feature>
<feature type="region of interest" description="Disordered" evidence="6">
    <location>
        <begin position="1"/>
        <end position="61"/>
    </location>
</feature>
<feature type="compositionally biased region" description="Basic and acidic residues" evidence="6">
    <location>
        <begin position="34"/>
        <end position="47"/>
    </location>
</feature>
<dbReference type="InterPro" id="IPR000222">
    <property type="entry name" value="PP2C_BS"/>
</dbReference>
<dbReference type="CDD" id="cd00143">
    <property type="entry name" value="PP2Cc"/>
    <property type="match status" value="1"/>
</dbReference>
<name>A0A286UL24_9AGAM</name>
<dbReference type="PANTHER" id="PTHR13832">
    <property type="entry name" value="PROTEIN PHOSPHATASE 2C"/>
    <property type="match status" value="1"/>
</dbReference>
<dbReference type="Proteomes" id="UP000217199">
    <property type="component" value="Unassembled WGS sequence"/>
</dbReference>
<comment type="caution">
    <text evidence="8">The sequence shown here is derived from an EMBL/GenBank/DDBJ whole genome shotgun (WGS) entry which is preliminary data.</text>
</comment>
<dbReference type="InterPro" id="IPR036457">
    <property type="entry name" value="PPM-type-like_dom_sf"/>
</dbReference>
<dbReference type="SUPFAM" id="SSF81606">
    <property type="entry name" value="PP2C-like"/>
    <property type="match status" value="1"/>
</dbReference>
<evidence type="ECO:0000259" key="7">
    <source>
        <dbReference type="PROSITE" id="PS51746"/>
    </source>
</evidence>
<dbReference type="SMART" id="SM00332">
    <property type="entry name" value="PP2Cc"/>
    <property type="match status" value="1"/>
</dbReference>
<protein>
    <submittedName>
        <fullName evidence="8">Serine threonine phosphatase 2C</fullName>
    </submittedName>
</protein>
<evidence type="ECO:0000256" key="1">
    <source>
        <dbReference type="ARBA" id="ARBA00006702"/>
    </source>
</evidence>
<dbReference type="InterPro" id="IPR001932">
    <property type="entry name" value="PPM-type_phosphatase-like_dom"/>
</dbReference>
<evidence type="ECO:0000256" key="2">
    <source>
        <dbReference type="ARBA" id="ARBA00022723"/>
    </source>
</evidence>
<dbReference type="PROSITE" id="PS51746">
    <property type="entry name" value="PPM_2"/>
    <property type="match status" value="1"/>
</dbReference>
<dbReference type="InterPro" id="IPR015655">
    <property type="entry name" value="PP2C"/>
</dbReference>
<evidence type="ECO:0000256" key="4">
    <source>
        <dbReference type="ARBA" id="ARBA00022912"/>
    </source>
</evidence>
<dbReference type="PANTHER" id="PTHR13832:SF837">
    <property type="entry name" value="PROTEIN PHOSPHATASE 2C-LIKE DOMAIN-CONTAINING PROTEIN 1"/>
    <property type="match status" value="1"/>
</dbReference>
<dbReference type="FunCoup" id="A0A286UL24">
    <property type="interactions" value="49"/>
</dbReference>
<dbReference type="InParanoid" id="A0A286UL24"/>
<dbReference type="PROSITE" id="PS01032">
    <property type="entry name" value="PPM_1"/>
    <property type="match status" value="1"/>
</dbReference>
<keyword evidence="4 5" id="KW-0904">Protein phosphatase</keyword>
<organism evidence="8 9">
    <name type="scientific">Pyrrhoderma noxium</name>
    <dbReference type="NCBI Taxonomy" id="2282107"/>
    <lineage>
        <taxon>Eukaryota</taxon>
        <taxon>Fungi</taxon>
        <taxon>Dikarya</taxon>
        <taxon>Basidiomycota</taxon>
        <taxon>Agaricomycotina</taxon>
        <taxon>Agaricomycetes</taxon>
        <taxon>Hymenochaetales</taxon>
        <taxon>Hymenochaetaceae</taxon>
        <taxon>Pyrrhoderma</taxon>
    </lineage>
</organism>
<dbReference type="STRING" id="2282107.A0A286UL24"/>